<name>A0A1L7XNS6_9HELO</name>
<dbReference type="AlphaFoldDB" id="A0A1L7XNS6"/>
<dbReference type="Proteomes" id="UP000184330">
    <property type="component" value="Unassembled WGS sequence"/>
</dbReference>
<feature type="domain" description="Heterokaryon incompatibility" evidence="1">
    <location>
        <begin position="203"/>
        <end position="351"/>
    </location>
</feature>
<evidence type="ECO:0000259" key="1">
    <source>
        <dbReference type="Pfam" id="PF06985"/>
    </source>
</evidence>
<dbReference type="STRING" id="576137.A0A1L7XNS6"/>
<evidence type="ECO:0000313" key="2">
    <source>
        <dbReference type="EMBL" id="CZR66711.1"/>
    </source>
</evidence>
<organism evidence="2 3">
    <name type="scientific">Phialocephala subalpina</name>
    <dbReference type="NCBI Taxonomy" id="576137"/>
    <lineage>
        <taxon>Eukaryota</taxon>
        <taxon>Fungi</taxon>
        <taxon>Dikarya</taxon>
        <taxon>Ascomycota</taxon>
        <taxon>Pezizomycotina</taxon>
        <taxon>Leotiomycetes</taxon>
        <taxon>Helotiales</taxon>
        <taxon>Mollisiaceae</taxon>
        <taxon>Phialocephala</taxon>
        <taxon>Phialocephala fortinii species complex</taxon>
    </lineage>
</organism>
<dbReference type="OrthoDB" id="5362512at2759"/>
<evidence type="ECO:0000313" key="3">
    <source>
        <dbReference type="Proteomes" id="UP000184330"/>
    </source>
</evidence>
<sequence length="661" mass="75584">MSTNSYLTNISGGLLCVCCRSIFSVPLEGEGYGNTSFQAFYKTEITTQDIVEGAGALCTICRDLFQKFSNHEAFKCVQPLQVCYNLRAFTKIGFYVVLEVLLKAKEDNGGASLANMHWKLEQLVDAGDRHSKPVTSMSTGSPETFEFVQRNLKICDERHRICAASRPKENWYPTRLIDLGSRDHESSTAKLVITSQCQISGQYVSLSHRWGDGNFLKLTSETLPQLMDAIEISTYPNSKTFADAFGVTRALGIRYIWVDSLCIIQDSPEDWLCESNMMLMVYKHAYCNIAATHAESNAGLFRSRNPITWSTDLQLTAYGPISGTFRLLKSHQWQEEIDNAPLNRRGWVVQERHISSRIVNFASEQVFWDCYELEACETDLRGVFLRYDENISIPKASKRYQGPLETLRTDLQFLNKWAVIVHQYSTSELSFPEKDKIIAISSIAQHLQETWQIEYCAGLWRKPVLELQLYWTTPVKNCASTSRKRPRTLRAPSWSWLSYDGSVVVNKELYQFVHYLALARVMDVRLQQSISASDDLILLGYLELRCILYPLILNHETKRYQAADPALRDPDYKIHTVFDYCDDLPGSIFFVPLYRNPSYYDKISFLLHGILVRPSEQPNSSFMRCGTCRVVLKSPGLNAASKKEKFHVDFNETDGCLIRLY</sequence>
<accession>A0A1L7XNS6</accession>
<dbReference type="InterPro" id="IPR010730">
    <property type="entry name" value="HET"/>
</dbReference>
<dbReference type="PANTHER" id="PTHR33112:SF10">
    <property type="entry name" value="TOL"/>
    <property type="match status" value="1"/>
</dbReference>
<gene>
    <name evidence="2" type="ORF">PAC_16612</name>
</gene>
<keyword evidence="3" id="KW-1185">Reference proteome</keyword>
<proteinExistence type="predicted"/>
<protein>
    <recommendedName>
        <fullName evidence="1">Heterokaryon incompatibility domain-containing protein</fullName>
    </recommendedName>
</protein>
<dbReference type="Pfam" id="PF06985">
    <property type="entry name" value="HET"/>
    <property type="match status" value="1"/>
</dbReference>
<dbReference type="EMBL" id="FJOG01000039">
    <property type="protein sequence ID" value="CZR66711.1"/>
    <property type="molecule type" value="Genomic_DNA"/>
</dbReference>
<reference evidence="2 3" key="1">
    <citation type="submission" date="2016-03" db="EMBL/GenBank/DDBJ databases">
        <authorList>
            <person name="Ploux O."/>
        </authorList>
    </citation>
    <scope>NUCLEOTIDE SEQUENCE [LARGE SCALE GENOMIC DNA]</scope>
    <source>
        <strain evidence="2 3">UAMH 11012</strain>
    </source>
</reference>
<dbReference type="PANTHER" id="PTHR33112">
    <property type="entry name" value="DOMAIN PROTEIN, PUTATIVE-RELATED"/>
    <property type="match status" value="1"/>
</dbReference>